<reference evidence="14" key="2">
    <citation type="submission" date="2025-08" db="UniProtKB">
        <authorList>
            <consortium name="Ensembl"/>
        </authorList>
    </citation>
    <scope>IDENTIFICATION</scope>
</reference>
<dbReference type="InterPro" id="IPR000276">
    <property type="entry name" value="GPCR_Rhodpsn"/>
</dbReference>
<feature type="transmembrane region" description="Helical" evidence="12">
    <location>
        <begin position="240"/>
        <end position="262"/>
    </location>
</feature>
<comment type="similarity">
    <text evidence="11">Belongs to the G-protein coupled receptor 1 family.</text>
</comment>
<evidence type="ECO:0000256" key="5">
    <source>
        <dbReference type="ARBA" id="ARBA00022692"/>
    </source>
</evidence>
<keyword evidence="12" id="KW-1003">Cell membrane</keyword>
<feature type="transmembrane region" description="Helical" evidence="12">
    <location>
        <begin position="62"/>
        <end position="89"/>
    </location>
</feature>
<name>A0A9L0JJS6_EQUAS</name>
<comment type="subcellular location">
    <subcellularLocation>
        <location evidence="12">Cell membrane</location>
        <topology evidence="12">Multi-pass membrane protein</topology>
    </subcellularLocation>
    <subcellularLocation>
        <location evidence="3">Membrane</location>
        <topology evidence="3">Multi-pass membrane protein</topology>
    </subcellularLocation>
</comment>
<evidence type="ECO:0000259" key="13">
    <source>
        <dbReference type="PROSITE" id="PS50262"/>
    </source>
</evidence>
<dbReference type="InterPro" id="IPR050402">
    <property type="entry name" value="OR51/52/56-like"/>
</dbReference>
<feature type="transmembrane region" description="Helical" evidence="12">
    <location>
        <begin position="28"/>
        <end position="50"/>
    </location>
</feature>
<feature type="domain" description="G-protein coupled receptors family 1 profile" evidence="13">
    <location>
        <begin position="43"/>
        <end position="295"/>
    </location>
</feature>
<dbReference type="PANTHER" id="PTHR26450">
    <property type="entry name" value="OLFACTORY RECEPTOR 56B1-RELATED"/>
    <property type="match status" value="1"/>
</dbReference>
<comment type="function">
    <text evidence="1">Odorant receptor.</text>
</comment>
<protein>
    <recommendedName>
        <fullName evidence="12">Olfactory receptor</fullName>
    </recommendedName>
</protein>
<keyword evidence="4 12" id="KW-0716">Sensory transduction</keyword>
<evidence type="ECO:0000256" key="3">
    <source>
        <dbReference type="ARBA" id="ARBA00004141"/>
    </source>
</evidence>
<dbReference type="AlphaFoldDB" id="A0A9L0JJS6"/>
<dbReference type="CDD" id="cd15955">
    <property type="entry name" value="7tmA_OR52A-like"/>
    <property type="match status" value="1"/>
</dbReference>
<evidence type="ECO:0000256" key="7">
    <source>
        <dbReference type="ARBA" id="ARBA00022989"/>
    </source>
</evidence>
<dbReference type="InterPro" id="IPR000725">
    <property type="entry name" value="Olfact_rcpt"/>
</dbReference>
<evidence type="ECO:0000256" key="1">
    <source>
        <dbReference type="ARBA" id="ARBA00002936"/>
    </source>
</evidence>
<keyword evidence="15" id="KW-1185">Reference proteome</keyword>
<sequence>MSTSNNTVFMPSVLTLIGIPGLESVQCWIGIPFCAMYLIAVIGNSLLLIIIISERSLHEPMYIFLGVLGVTDIVLGTSVVPKMLGIFWLHIPEIYFDSCLLQMWLIHTFQGMESGILLAMALDRYVAICYPLRHASIFTHQLITQIGAVVALRAAILVAPCLVLIKCRFQFYHTTVISHSYCEHMAIVKLAAENVRVNKIYGLFVAFTVAGFDLTFITLSYIQIFIAVFRLPQKEAGLKAFNTCIAHICVFLQFYLLAFFSFFTHRFGSHIPPYIHILFSSLYLLVPPFLNPLVYGAKTKQIRVRVVKMFRSQ</sequence>
<comment type="function">
    <text evidence="2">Putative odorant or sperm cell receptor.</text>
</comment>
<dbReference type="Pfam" id="PF13853">
    <property type="entry name" value="7tm_4"/>
    <property type="match status" value="1"/>
</dbReference>
<dbReference type="Gene3D" id="1.20.1070.10">
    <property type="entry name" value="Rhodopsin 7-helix transmembrane proteins"/>
    <property type="match status" value="1"/>
</dbReference>
<evidence type="ECO:0000256" key="10">
    <source>
        <dbReference type="ARBA" id="ARBA00023224"/>
    </source>
</evidence>
<dbReference type="GO" id="GO:0005886">
    <property type="term" value="C:plasma membrane"/>
    <property type="evidence" value="ECO:0007669"/>
    <property type="project" value="UniProtKB-SubCell"/>
</dbReference>
<feature type="transmembrane region" description="Helical" evidence="12">
    <location>
        <begin position="142"/>
        <end position="165"/>
    </location>
</feature>
<keyword evidence="9 12" id="KW-0472">Membrane</keyword>
<gene>
    <name evidence="14" type="primary">LOC106830153</name>
</gene>
<feature type="transmembrane region" description="Helical" evidence="12">
    <location>
        <begin position="101"/>
        <end position="122"/>
    </location>
</feature>
<dbReference type="GO" id="GO:0004984">
    <property type="term" value="F:olfactory receptor activity"/>
    <property type="evidence" value="ECO:0007669"/>
    <property type="project" value="InterPro"/>
</dbReference>
<dbReference type="InterPro" id="IPR017452">
    <property type="entry name" value="GPCR_Rhodpsn_7TM"/>
</dbReference>
<keyword evidence="10 11" id="KW-0807">Transducer</keyword>
<evidence type="ECO:0000256" key="4">
    <source>
        <dbReference type="ARBA" id="ARBA00022606"/>
    </source>
</evidence>
<keyword evidence="8 11" id="KW-0297">G-protein coupled receptor</keyword>
<keyword evidence="6 12" id="KW-0552">Olfaction</keyword>
<dbReference type="GO" id="GO:0004930">
    <property type="term" value="F:G protein-coupled receptor activity"/>
    <property type="evidence" value="ECO:0007669"/>
    <property type="project" value="UniProtKB-KW"/>
</dbReference>
<feature type="transmembrane region" description="Helical" evidence="12">
    <location>
        <begin position="274"/>
        <end position="295"/>
    </location>
</feature>
<dbReference type="PANTHER" id="PTHR26450:SF433">
    <property type="entry name" value="OLFACTORY RECEPTOR"/>
    <property type="match status" value="1"/>
</dbReference>
<proteinExistence type="inferred from homology"/>
<dbReference type="Proteomes" id="UP000694387">
    <property type="component" value="Chromosome 20"/>
</dbReference>
<organism evidence="14 15">
    <name type="scientific">Equus asinus</name>
    <name type="common">Donkey</name>
    <name type="synonym">Equus africanus asinus</name>
    <dbReference type="NCBI Taxonomy" id="9793"/>
    <lineage>
        <taxon>Eukaryota</taxon>
        <taxon>Metazoa</taxon>
        <taxon>Chordata</taxon>
        <taxon>Craniata</taxon>
        <taxon>Vertebrata</taxon>
        <taxon>Euteleostomi</taxon>
        <taxon>Mammalia</taxon>
        <taxon>Eutheria</taxon>
        <taxon>Laurasiatheria</taxon>
        <taxon>Perissodactyla</taxon>
        <taxon>Equidae</taxon>
        <taxon>Equus</taxon>
    </lineage>
</organism>
<dbReference type="FunFam" id="1.20.1070.10:FF:000006">
    <property type="entry name" value="Olfactory receptor"/>
    <property type="match status" value="1"/>
</dbReference>
<keyword evidence="5 11" id="KW-0812">Transmembrane</keyword>
<evidence type="ECO:0000256" key="11">
    <source>
        <dbReference type="RuleBase" id="RU000688"/>
    </source>
</evidence>
<evidence type="ECO:0000256" key="9">
    <source>
        <dbReference type="ARBA" id="ARBA00023136"/>
    </source>
</evidence>
<dbReference type="PRINTS" id="PR00237">
    <property type="entry name" value="GPCRRHODOPSN"/>
</dbReference>
<evidence type="ECO:0000313" key="14">
    <source>
        <dbReference type="Ensembl" id="ENSEASP00005049440.1"/>
    </source>
</evidence>
<dbReference type="GeneTree" id="ENSGT01150000286940"/>
<dbReference type="Ensembl" id="ENSEAST00005066892.1">
    <property type="protein sequence ID" value="ENSEASP00005049440.1"/>
    <property type="gene ID" value="ENSEASG00005037596.1"/>
</dbReference>
<reference evidence="14 15" key="1">
    <citation type="journal article" date="2020" name="Nat. Commun.">
        <title>Donkey genomes provide new insights into domestication and selection for coat color.</title>
        <authorList>
            <person name="Wang"/>
            <person name="C."/>
            <person name="Li"/>
            <person name="H."/>
            <person name="Guo"/>
            <person name="Y."/>
            <person name="Huang"/>
            <person name="J."/>
            <person name="Sun"/>
            <person name="Y."/>
            <person name="Min"/>
            <person name="J."/>
            <person name="Wang"/>
            <person name="J."/>
            <person name="Fang"/>
            <person name="X."/>
            <person name="Zhao"/>
            <person name="Z."/>
            <person name="Wang"/>
            <person name="S."/>
            <person name="Zhang"/>
            <person name="Y."/>
            <person name="Liu"/>
            <person name="Q."/>
            <person name="Jiang"/>
            <person name="Q."/>
            <person name="Wang"/>
            <person name="X."/>
            <person name="Guo"/>
            <person name="Y."/>
            <person name="Yang"/>
            <person name="C."/>
            <person name="Wang"/>
            <person name="Y."/>
            <person name="Tian"/>
            <person name="F."/>
            <person name="Zhuang"/>
            <person name="G."/>
            <person name="Fan"/>
            <person name="Y."/>
            <person name="Gao"/>
            <person name="Q."/>
            <person name="Li"/>
            <person name="Y."/>
            <person name="Ju"/>
            <person name="Z."/>
            <person name="Li"/>
            <person name="J."/>
            <person name="Li"/>
            <person name="R."/>
            <person name="Hou"/>
            <person name="M."/>
            <person name="Yang"/>
            <person name="G."/>
            <person name="Liu"/>
            <person name="G."/>
            <person name="Liu"/>
            <person name="W."/>
            <person name="Guo"/>
            <person name="J."/>
            <person name="Pan"/>
            <person name="S."/>
            <person name="Fan"/>
            <person name="G."/>
            <person name="Zhang"/>
            <person name="W."/>
            <person name="Zhang"/>
            <person name="R."/>
            <person name="Yu"/>
            <person name="J."/>
            <person name="Zhang"/>
            <person name="X."/>
            <person name="Yin"/>
            <person name="Q."/>
            <person name="Ji"/>
            <person name="C."/>
            <person name="Jin"/>
            <person name="Y."/>
            <person name="Yue"/>
            <person name="G."/>
            <person name="Liu"/>
            <person name="M."/>
            <person name="Xu"/>
            <person name="J."/>
            <person name="Liu"/>
            <person name="S."/>
            <person name="Jordana"/>
            <person name="J."/>
            <person name="Noce"/>
            <person name="A."/>
            <person name="Amills"/>
            <person name="M."/>
            <person name="Wu"/>
            <person name="D.D."/>
            <person name="Li"/>
            <person name="S."/>
            <person name="Zhou"/>
            <person name="X. and Zhong"/>
            <person name="J."/>
        </authorList>
    </citation>
    <scope>NUCLEOTIDE SEQUENCE [LARGE SCALE GENOMIC DNA]</scope>
</reference>
<feature type="transmembrane region" description="Helical" evidence="12">
    <location>
        <begin position="200"/>
        <end position="228"/>
    </location>
</feature>
<keyword evidence="11" id="KW-0675">Receptor</keyword>
<dbReference type="PRINTS" id="PR00245">
    <property type="entry name" value="OLFACTORYR"/>
</dbReference>
<dbReference type="PROSITE" id="PS00237">
    <property type="entry name" value="G_PROTEIN_RECEP_F1_1"/>
    <property type="match status" value="1"/>
</dbReference>
<keyword evidence="7 12" id="KW-1133">Transmembrane helix</keyword>
<evidence type="ECO:0000256" key="6">
    <source>
        <dbReference type="ARBA" id="ARBA00022725"/>
    </source>
</evidence>
<accession>A0A9L0JJS6</accession>
<evidence type="ECO:0000256" key="12">
    <source>
        <dbReference type="RuleBase" id="RU363047"/>
    </source>
</evidence>
<reference evidence="14" key="3">
    <citation type="submission" date="2025-09" db="UniProtKB">
        <authorList>
            <consortium name="Ensembl"/>
        </authorList>
    </citation>
    <scope>IDENTIFICATION</scope>
</reference>
<evidence type="ECO:0000313" key="15">
    <source>
        <dbReference type="Proteomes" id="UP000694387"/>
    </source>
</evidence>
<dbReference type="SUPFAM" id="SSF81321">
    <property type="entry name" value="Family A G protein-coupled receptor-like"/>
    <property type="match status" value="1"/>
</dbReference>
<dbReference type="SMART" id="SM01381">
    <property type="entry name" value="7TM_GPCR_Srsx"/>
    <property type="match status" value="1"/>
</dbReference>
<dbReference type="PROSITE" id="PS50262">
    <property type="entry name" value="G_PROTEIN_RECEP_F1_2"/>
    <property type="match status" value="1"/>
</dbReference>
<evidence type="ECO:0000256" key="2">
    <source>
        <dbReference type="ARBA" id="ARBA00003929"/>
    </source>
</evidence>
<evidence type="ECO:0000256" key="8">
    <source>
        <dbReference type="ARBA" id="ARBA00023040"/>
    </source>
</evidence>